<evidence type="ECO:0000256" key="2">
    <source>
        <dbReference type="ARBA" id="ARBA00022448"/>
    </source>
</evidence>
<reference evidence="8" key="1">
    <citation type="submission" date="2022-10" db="EMBL/GenBank/DDBJ databases">
        <title>Streptococcus didelphis as causative of fatal infections in opossums (Didelphis albiventris).</title>
        <authorList>
            <person name="Breyer G.M."/>
            <person name="Da Silva M.E.R.J."/>
            <person name="Siqueira F.M."/>
        </authorList>
    </citation>
    <scope>NUCLEOTIDE SEQUENCE [LARGE SCALE GENOMIC DNA]</scope>
    <source>
        <strain evidence="8">LBVP101/21</strain>
    </source>
</reference>
<evidence type="ECO:0000256" key="5">
    <source>
        <dbReference type="SAM" id="SignalP"/>
    </source>
</evidence>
<dbReference type="InterPro" id="IPR028081">
    <property type="entry name" value="Leu-bd"/>
</dbReference>
<evidence type="ECO:0000259" key="6">
    <source>
        <dbReference type="Pfam" id="PF13458"/>
    </source>
</evidence>
<dbReference type="InterPro" id="IPR051010">
    <property type="entry name" value="BCAA_transport"/>
</dbReference>
<evidence type="ECO:0000313" key="8">
    <source>
        <dbReference type="Proteomes" id="UP001238096"/>
    </source>
</evidence>
<dbReference type="PANTHER" id="PTHR30483:SF6">
    <property type="entry name" value="PERIPLASMIC BINDING PROTEIN OF ABC TRANSPORTER FOR NATURAL AMINO ACIDS"/>
    <property type="match status" value="1"/>
</dbReference>
<dbReference type="PRINTS" id="PR00337">
    <property type="entry name" value="LEUILEVALBP"/>
</dbReference>
<protein>
    <submittedName>
        <fullName evidence="7">ABC transporter substrate-binding protein</fullName>
    </submittedName>
</protein>
<keyword evidence="4" id="KW-0029">Amino-acid transport</keyword>
<feature type="signal peptide" evidence="5">
    <location>
        <begin position="1"/>
        <end position="23"/>
    </location>
</feature>
<evidence type="ECO:0000313" key="7">
    <source>
        <dbReference type="EMBL" id="WMB28543.1"/>
    </source>
</evidence>
<gene>
    <name evidence="7" type="ORF">N1496_03025</name>
</gene>
<evidence type="ECO:0000256" key="3">
    <source>
        <dbReference type="ARBA" id="ARBA00022729"/>
    </source>
</evidence>
<keyword evidence="8" id="KW-1185">Reference proteome</keyword>
<dbReference type="InterPro" id="IPR000709">
    <property type="entry name" value="Leu_Ile_Val-bd"/>
</dbReference>
<proteinExistence type="inferred from homology"/>
<dbReference type="SUPFAM" id="SSF53822">
    <property type="entry name" value="Periplasmic binding protein-like I"/>
    <property type="match status" value="1"/>
</dbReference>
<dbReference type="PANTHER" id="PTHR30483">
    <property type="entry name" value="LEUCINE-SPECIFIC-BINDING PROTEIN"/>
    <property type="match status" value="1"/>
</dbReference>
<sequence>MRKKLLVLAMTSLSVIILTACQAAPPSSTSNAKGTTIEKTLKLGLNFELTGAVSAYGNAQKRGAQMAAAEINKAGGVDGKKIELIAKDNKSENAESAIVTTSLATKEKVNLIIGSSTSGAVAAGSPNATAAAVPVVTPAGTQDDLTIAKDGKTYDYIYRATFTDSYQGNMLAKFASDALGAKKVALFYDNSSDYAKGITKRFKKTFEGQIVSESTYQSGDTDFQSALTKIKHQAYDAIVMPGYYQETGTIIKQAREMGITVPIIGPDGFADAKLIELAGKENADNVYYLSAYSSAVSPKAAQFAKNYKKRYGSEPSMFAALAYDAVYMGAKAAKGAKTSKDIAQNLAYLKDFEGVTGLMTIDKKHNPIKSVTIIGLSKGQESSATVVKPN</sequence>
<feature type="chain" id="PRO_5046487934" evidence="5">
    <location>
        <begin position="24"/>
        <end position="390"/>
    </location>
</feature>
<organism evidence="7 8">
    <name type="scientific">Streptococcus didelphis</name>
    <dbReference type="NCBI Taxonomy" id="102886"/>
    <lineage>
        <taxon>Bacteria</taxon>
        <taxon>Bacillati</taxon>
        <taxon>Bacillota</taxon>
        <taxon>Bacilli</taxon>
        <taxon>Lactobacillales</taxon>
        <taxon>Streptococcaceae</taxon>
        <taxon>Streptococcus</taxon>
    </lineage>
</organism>
<dbReference type="Proteomes" id="UP001238096">
    <property type="component" value="Chromosome"/>
</dbReference>
<comment type="similarity">
    <text evidence="1">Belongs to the leucine-binding protein family.</text>
</comment>
<evidence type="ECO:0000256" key="4">
    <source>
        <dbReference type="ARBA" id="ARBA00022970"/>
    </source>
</evidence>
<feature type="domain" description="Leucine-binding protein" evidence="6">
    <location>
        <begin position="40"/>
        <end position="377"/>
    </location>
</feature>
<dbReference type="PROSITE" id="PS51257">
    <property type="entry name" value="PROKAR_LIPOPROTEIN"/>
    <property type="match status" value="1"/>
</dbReference>
<evidence type="ECO:0000256" key="1">
    <source>
        <dbReference type="ARBA" id="ARBA00010062"/>
    </source>
</evidence>
<keyword evidence="3 5" id="KW-0732">Signal</keyword>
<dbReference type="RefSeq" id="WP_018365551.1">
    <property type="nucleotide sequence ID" value="NZ_CP104407.1"/>
</dbReference>
<dbReference type="Pfam" id="PF13458">
    <property type="entry name" value="Peripla_BP_6"/>
    <property type="match status" value="1"/>
</dbReference>
<dbReference type="EMBL" id="CP110509">
    <property type="protein sequence ID" value="WMB28543.1"/>
    <property type="molecule type" value="Genomic_DNA"/>
</dbReference>
<keyword evidence="2" id="KW-0813">Transport</keyword>
<name>A0ABY9LII9_9STRE</name>
<dbReference type="Gene3D" id="3.40.50.2300">
    <property type="match status" value="2"/>
</dbReference>
<accession>A0ABY9LII9</accession>
<dbReference type="CDD" id="cd06347">
    <property type="entry name" value="PBP1_ABC_LivK_ligand_binding-like"/>
    <property type="match status" value="1"/>
</dbReference>
<dbReference type="InterPro" id="IPR028082">
    <property type="entry name" value="Peripla_BP_I"/>
</dbReference>